<comment type="caution">
    <text evidence="1">The sequence shown here is derived from an EMBL/GenBank/DDBJ whole genome shotgun (WGS) entry which is preliminary data.</text>
</comment>
<dbReference type="Gene3D" id="3.80.10.10">
    <property type="entry name" value="Ribonuclease Inhibitor"/>
    <property type="match status" value="1"/>
</dbReference>
<accession>A0AAD7ZTY5</accession>
<dbReference type="InterPro" id="IPR032675">
    <property type="entry name" value="LRR_dom_sf"/>
</dbReference>
<evidence type="ECO:0000313" key="2">
    <source>
        <dbReference type="Proteomes" id="UP001233999"/>
    </source>
</evidence>
<dbReference type="AlphaFoldDB" id="A0AAD7ZTY5"/>
<protein>
    <submittedName>
        <fullName evidence="1">Uncharacterized protein</fullName>
    </submittedName>
</protein>
<gene>
    <name evidence="1" type="ORF">L9F63_019709</name>
</gene>
<dbReference type="EMBL" id="JASPKZ010006852">
    <property type="protein sequence ID" value="KAJ9586671.1"/>
    <property type="molecule type" value="Genomic_DNA"/>
</dbReference>
<proteinExistence type="predicted"/>
<organism evidence="1 2">
    <name type="scientific">Diploptera punctata</name>
    <name type="common">Pacific beetle cockroach</name>
    <dbReference type="NCBI Taxonomy" id="6984"/>
    <lineage>
        <taxon>Eukaryota</taxon>
        <taxon>Metazoa</taxon>
        <taxon>Ecdysozoa</taxon>
        <taxon>Arthropoda</taxon>
        <taxon>Hexapoda</taxon>
        <taxon>Insecta</taxon>
        <taxon>Pterygota</taxon>
        <taxon>Neoptera</taxon>
        <taxon>Polyneoptera</taxon>
        <taxon>Dictyoptera</taxon>
        <taxon>Blattodea</taxon>
        <taxon>Blaberoidea</taxon>
        <taxon>Blaberidae</taxon>
        <taxon>Diplopterinae</taxon>
        <taxon>Diploptera</taxon>
    </lineage>
</organism>
<evidence type="ECO:0000313" key="1">
    <source>
        <dbReference type="EMBL" id="KAJ9586671.1"/>
    </source>
</evidence>
<reference evidence="1" key="2">
    <citation type="submission" date="2023-05" db="EMBL/GenBank/DDBJ databases">
        <authorList>
            <person name="Fouks B."/>
        </authorList>
    </citation>
    <scope>NUCLEOTIDE SEQUENCE</scope>
    <source>
        <strain evidence="1">Stay&amp;Tobe</strain>
        <tissue evidence="1">Testes</tissue>
    </source>
</reference>
<reference evidence="1" key="1">
    <citation type="journal article" date="2023" name="IScience">
        <title>Live-bearing cockroach genome reveals convergent evolutionary mechanisms linked to viviparity in insects and beyond.</title>
        <authorList>
            <person name="Fouks B."/>
            <person name="Harrison M.C."/>
            <person name="Mikhailova A.A."/>
            <person name="Marchal E."/>
            <person name="English S."/>
            <person name="Carruthers M."/>
            <person name="Jennings E.C."/>
            <person name="Chiamaka E.L."/>
            <person name="Frigard R.A."/>
            <person name="Pippel M."/>
            <person name="Attardo G.M."/>
            <person name="Benoit J.B."/>
            <person name="Bornberg-Bauer E."/>
            <person name="Tobe S.S."/>
        </authorList>
    </citation>
    <scope>NUCLEOTIDE SEQUENCE</scope>
    <source>
        <strain evidence="1">Stay&amp;Tobe</strain>
    </source>
</reference>
<dbReference type="Proteomes" id="UP001233999">
    <property type="component" value="Unassembled WGS sequence"/>
</dbReference>
<dbReference type="SUPFAM" id="SSF52047">
    <property type="entry name" value="RNI-like"/>
    <property type="match status" value="1"/>
</dbReference>
<keyword evidence="2" id="KW-1185">Reference proteome</keyword>
<feature type="non-terminal residue" evidence="1">
    <location>
        <position position="76"/>
    </location>
</feature>
<feature type="non-terminal residue" evidence="1">
    <location>
        <position position="1"/>
    </location>
</feature>
<name>A0AAD7ZTY5_DIPPU</name>
<sequence>LQVLDVKYCTWMTDKGLLEGIGALQELRSLSLQEGYNLTAQALSTFLHRPAMARIIYLDLSGCCNLDDYGLEGIAN</sequence>